<dbReference type="PANTHER" id="PTHR30565:SF9">
    <property type="entry name" value="PROTEIN YCIF"/>
    <property type="match status" value="1"/>
</dbReference>
<accession>A0A5B8VQ78</accession>
<reference evidence="2 3" key="1">
    <citation type="journal article" date="2017" name="Int. J. Syst. Evol. Microbiol.">
        <title>Arachidicoccus ginsenosidivorans sp. nov., with ginsenoside-converting activity isolated from ginseng cultivating soil.</title>
        <authorList>
            <person name="Siddiqi M.Z."/>
            <person name="Aslam Z."/>
            <person name="Im W.T."/>
        </authorList>
    </citation>
    <scope>NUCLEOTIDE SEQUENCE [LARGE SCALE GENOMIC DNA]</scope>
    <source>
        <strain evidence="2 3">Gsoil 809</strain>
    </source>
</reference>
<evidence type="ECO:0000256" key="1">
    <source>
        <dbReference type="SAM" id="MobiDB-lite"/>
    </source>
</evidence>
<feature type="compositionally biased region" description="Polar residues" evidence="1">
    <location>
        <begin position="1"/>
        <end position="10"/>
    </location>
</feature>
<dbReference type="OrthoDB" id="9795056at2"/>
<dbReference type="InterPro" id="IPR047114">
    <property type="entry name" value="YciF"/>
</dbReference>
<dbReference type="SUPFAM" id="SSF47240">
    <property type="entry name" value="Ferritin-like"/>
    <property type="match status" value="1"/>
</dbReference>
<gene>
    <name evidence="2" type="ORF">FSB73_20130</name>
</gene>
<dbReference type="PANTHER" id="PTHR30565">
    <property type="entry name" value="PROTEIN YCIF"/>
    <property type="match status" value="1"/>
</dbReference>
<dbReference type="Pfam" id="PF05974">
    <property type="entry name" value="DUF892"/>
    <property type="match status" value="1"/>
</dbReference>
<evidence type="ECO:0000313" key="3">
    <source>
        <dbReference type="Proteomes" id="UP000321291"/>
    </source>
</evidence>
<dbReference type="CDD" id="cd07909">
    <property type="entry name" value="YciF"/>
    <property type="match status" value="1"/>
</dbReference>
<dbReference type="Proteomes" id="UP000321291">
    <property type="component" value="Chromosome"/>
</dbReference>
<dbReference type="KEGG" id="agi:FSB73_20130"/>
<dbReference type="InterPro" id="IPR012347">
    <property type="entry name" value="Ferritin-like"/>
</dbReference>
<keyword evidence="3" id="KW-1185">Reference proteome</keyword>
<proteinExistence type="predicted"/>
<dbReference type="InterPro" id="IPR010287">
    <property type="entry name" value="DUF892_YciF-like"/>
</dbReference>
<evidence type="ECO:0000313" key="2">
    <source>
        <dbReference type="EMBL" id="QEC73630.1"/>
    </source>
</evidence>
<feature type="region of interest" description="Disordered" evidence="1">
    <location>
        <begin position="1"/>
        <end position="24"/>
    </location>
</feature>
<dbReference type="AlphaFoldDB" id="A0A5B8VQ78"/>
<name>A0A5B8VQ78_9BACT</name>
<dbReference type="InterPro" id="IPR009078">
    <property type="entry name" value="Ferritin-like_SF"/>
</dbReference>
<organism evidence="2 3">
    <name type="scientific">Arachidicoccus ginsenosidivorans</name>
    <dbReference type="NCBI Taxonomy" id="496057"/>
    <lineage>
        <taxon>Bacteria</taxon>
        <taxon>Pseudomonadati</taxon>
        <taxon>Bacteroidota</taxon>
        <taxon>Chitinophagia</taxon>
        <taxon>Chitinophagales</taxon>
        <taxon>Chitinophagaceae</taxon>
        <taxon>Arachidicoccus</taxon>
    </lineage>
</organism>
<dbReference type="RefSeq" id="WP_146786395.1">
    <property type="nucleotide sequence ID" value="NZ_CP042434.1"/>
</dbReference>
<protein>
    <submittedName>
        <fullName evidence="2">Ferritin-like domain-containing protein</fullName>
    </submittedName>
</protein>
<sequence length="189" mass="21012">MKNTKDSAVSSKEAKKPEQGVSASMAKSPFHKLFVDGLKDIYWAEKHLVKELPKMSKGATSEELKSVINAHLEETKGHVDRLESVFELLGLKPQAKKCEAMAGLTKEAAEIMEETKSDTMVRDCGIILASQKVEHYEIATYGCLTEWAKQMGHRDAAKLLYATLEEEKAADQKLTDVAENDINQEGIEE</sequence>
<dbReference type="EMBL" id="CP042434">
    <property type="protein sequence ID" value="QEC73630.1"/>
    <property type="molecule type" value="Genomic_DNA"/>
</dbReference>
<dbReference type="Gene3D" id="1.20.1260.10">
    <property type="match status" value="1"/>
</dbReference>